<dbReference type="KEGG" id="hdh:G5B40_02485"/>
<gene>
    <name evidence="2" type="ORF">G5B40_02485</name>
</gene>
<dbReference type="EMBL" id="CP049056">
    <property type="protein sequence ID" value="QIE54401.1"/>
    <property type="molecule type" value="Genomic_DNA"/>
</dbReference>
<dbReference type="AlphaFoldDB" id="A0A7L5BTL5"/>
<protein>
    <submittedName>
        <fullName evidence="2">Uncharacterized protein</fullName>
    </submittedName>
</protein>
<evidence type="ECO:0000313" key="3">
    <source>
        <dbReference type="Proteomes" id="UP000503336"/>
    </source>
</evidence>
<proteinExistence type="predicted"/>
<accession>A0A7L5BTL5</accession>
<dbReference type="RefSeq" id="WP_165094578.1">
    <property type="nucleotide sequence ID" value="NZ_CP049056.1"/>
</dbReference>
<evidence type="ECO:0000313" key="2">
    <source>
        <dbReference type="EMBL" id="QIE54401.1"/>
    </source>
</evidence>
<evidence type="ECO:0000256" key="1">
    <source>
        <dbReference type="SAM" id="MobiDB-lite"/>
    </source>
</evidence>
<organism evidence="2 3">
    <name type="scientific">Pikeienuella piscinae</name>
    <dbReference type="NCBI Taxonomy" id="2748098"/>
    <lineage>
        <taxon>Bacteria</taxon>
        <taxon>Pseudomonadati</taxon>
        <taxon>Pseudomonadota</taxon>
        <taxon>Alphaproteobacteria</taxon>
        <taxon>Rhodobacterales</taxon>
        <taxon>Paracoccaceae</taxon>
        <taxon>Pikeienuella</taxon>
    </lineage>
</organism>
<sequence>MWPGRSRLRLTDPIQKSTIPMPNNITRLLPSSFPTQNTHRHVVFNADTQPDELARMAILTADAIAAARAAVRAYEEDPILPESLGITFARWPISSGSDSFSTTTFAKPQKKRWSISQDSGRTTRRSNRRSTASGALSPRPPRALIESRI</sequence>
<feature type="region of interest" description="Disordered" evidence="1">
    <location>
        <begin position="95"/>
        <end position="149"/>
    </location>
</feature>
<reference evidence="2 3" key="1">
    <citation type="submission" date="2020-02" db="EMBL/GenBank/DDBJ databases">
        <title>complete genome sequence of Rhodobacteraceae bacterium.</title>
        <authorList>
            <person name="Park J."/>
            <person name="Kim Y.-S."/>
            <person name="Kim K.-H."/>
        </authorList>
    </citation>
    <scope>NUCLEOTIDE SEQUENCE [LARGE SCALE GENOMIC DNA]</scope>
    <source>
        <strain evidence="2 3">RR4-56</strain>
    </source>
</reference>
<feature type="compositionally biased region" description="Low complexity" evidence="1">
    <location>
        <begin position="95"/>
        <end position="105"/>
    </location>
</feature>
<name>A0A7L5BTL5_9RHOB</name>
<dbReference type="Proteomes" id="UP000503336">
    <property type="component" value="Chromosome"/>
</dbReference>
<keyword evidence="3" id="KW-1185">Reference proteome</keyword>